<gene>
    <name evidence="2" type="ORF">CTI12_AA430750</name>
</gene>
<sequence length="137" mass="15640">MDDENSQLFETETRKGGRKHKVFAATVLVCILWIWVYRATQLPPSKATTNDAFNGGRTWYWIGMFVSEILLGKNQMDDENSRLFETETRKGGRTHKIFAATVLDVVLDWDVRVRNIVGFVLDVNSIGSMESNLPENL</sequence>
<accession>A0A2U1M1B5</accession>
<dbReference type="AlphaFoldDB" id="A0A2U1M1B5"/>
<dbReference type="Proteomes" id="UP000245207">
    <property type="component" value="Unassembled WGS sequence"/>
</dbReference>
<proteinExistence type="predicted"/>
<evidence type="ECO:0000313" key="3">
    <source>
        <dbReference type="Proteomes" id="UP000245207"/>
    </source>
</evidence>
<keyword evidence="3" id="KW-1185">Reference proteome</keyword>
<organism evidence="2 3">
    <name type="scientific">Artemisia annua</name>
    <name type="common">Sweet wormwood</name>
    <dbReference type="NCBI Taxonomy" id="35608"/>
    <lineage>
        <taxon>Eukaryota</taxon>
        <taxon>Viridiplantae</taxon>
        <taxon>Streptophyta</taxon>
        <taxon>Embryophyta</taxon>
        <taxon>Tracheophyta</taxon>
        <taxon>Spermatophyta</taxon>
        <taxon>Magnoliopsida</taxon>
        <taxon>eudicotyledons</taxon>
        <taxon>Gunneridae</taxon>
        <taxon>Pentapetalae</taxon>
        <taxon>asterids</taxon>
        <taxon>campanulids</taxon>
        <taxon>Asterales</taxon>
        <taxon>Asteraceae</taxon>
        <taxon>Asteroideae</taxon>
        <taxon>Anthemideae</taxon>
        <taxon>Artemisiinae</taxon>
        <taxon>Artemisia</taxon>
    </lineage>
</organism>
<keyword evidence="1" id="KW-0472">Membrane</keyword>
<reference evidence="2 3" key="1">
    <citation type="journal article" date="2018" name="Mol. Plant">
        <title>The genome of Artemisia annua provides insight into the evolution of Asteraceae family and artemisinin biosynthesis.</title>
        <authorList>
            <person name="Shen Q."/>
            <person name="Zhang L."/>
            <person name="Liao Z."/>
            <person name="Wang S."/>
            <person name="Yan T."/>
            <person name="Shi P."/>
            <person name="Liu M."/>
            <person name="Fu X."/>
            <person name="Pan Q."/>
            <person name="Wang Y."/>
            <person name="Lv Z."/>
            <person name="Lu X."/>
            <person name="Zhang F."/>
            <person name="Jiang W."/>
            <person name="Ma Y."/>
            <person name="Chen M."/>
            <person name="Hao X."/>
            <person name="Li L."/>
            <person name="Tang Y."/>
            <person name="Lv G."/>
            <person name="Zhou Y."/>
            <person name="Sun X."/>
            <person name="Brodelius P.E."/>
            <person name="Rose J.K.C."/>
            <person name="Tang K."/>
        </authorList>
    </citation>
    <scope>NUCLEOTIDE SEQUENCE [LARGE SCALE GENOMIC DNA]</scope>
    <source>
        <strain evidence="3">cv. Huhao1</strain>
        <tissue evidence="2">Leaf</tissue>
    </source>
</reference>
<evidence type="ECO:0000313" key="2">
    <source>
        <dbReference type="EMBL" id="PWA55043.1"/>
    </source>
</evidence>
<keyword evidence="1" id="KW-0812">Transmembrane</keyword>
<dbReference type="EMBL" id="PKPP01006886">
    <property type="protein sequence ID" value="PWA55043.1"/>
    <property type="molecule type" value="Genomic_DNA"/>
</dbReference>
<feature type="transmembrane region" description="Helical" evidence="1">
    <location>
        <begin position="21"/>
        <end position="38"/>
    </location>
</feature>
<dbReference type="STRING" id="35608.A0A2U1M1B5"/>
<keyword evidence="1" id="KW-1133">Transmembrane helix</keyword>
<name>A0A2U1M1B5_ARTAN</name>
<comment type="caution">
    <text evidence="2">The sequence shown here is derived from an EMBL/GenBank/DDBJ whole genome shotgun (WGS) entry which is preliminary data.</text>
</comment>
<evidence type="ECO:0000256" key="1">
    <source>
        <dbReference type="SAM" id="Phobius"/>
    </source>
</evidence>
<protein>
    <submittedName>
        <fullName evidence="2">Cellulose synthase like E1</fullName>
    </submittedName>
</protein>